<dbReference type="Proteomes" id="UP001153954">
    <property type="component" value="Unassembled WGS sequence"/>
</dbReference>
<dbReference type="GO" id="GO:0016020">
    <property type="term" value="C:membrane"/>
    <property type="evidence" value="ECO:0007669"/>
    <property type="project" value="UniProtKB-SubCell"/>
</dbReference>
<name>A0AAU9V6L0_EUPED</name>
<dbReference type="CDD" id="cd17313">
    <property type="entry name" value="MFS_SLC45_SUC"/>
    <property type="match status" value="1"/>
</dbReference>
<accession>A0AAU9V6L0</accession>
<comment type="subcellular location">
    <subcellularLocation>
        <location evidence="1">Membrane</location>
        <topology evidence="1">Multi-pass membrane protein</topology>
    </subcellularLocation>
</comment>
<keyword evidence="3 6" id="KW-0812">Transmembrane</keyword>
<feature type="transmembrane region" description="Helical" evidence="6">
    <location>
        <begin position="475"/>
        <end position="495"/>
    </location>
</feature>
<dbReference type="SUPFAM" id="SSF103473">
    <property type="entry name" value="MFS general substrate transporter"/>
    <property type="match status" value="1"/>
</dbReference>
<feature type="transmembrane region" description="Helical" evidence="6">
    <location>
        <begin position="144"/>
        <end position="161"/>
    </location>
</feature>
<reference evidence="7" key="1">
    <citation type="submission" date="2022-03" db="EMBL/GenBank/DDBJ databases">
        <authorList>
            <person name="Tunstrom K."/>
        </authorList>
    </citation>
    <scope>NUCLEOTIDE SEQUENCE</scope>
</reference>
<evidence type="ECO:0000256" key="6">
    <source>
        <dbReference type="SAM" id="Phobius"/>
    </source>
</evidence>
<feature type="transmembrane region" description="Helical" evidence="6">
    <location>
        <begin position="501"/>
        <end position="526"/>
    </location>
</feature>
<protein>
    <recommendedName>
        <fullName evidence="9">Proton-associated sugar transporter A</fullName>
    </recommendedName>
</protein>
<dbReference type="InterPro" id="IPR036259">
    <property type="entry name" value="MFS_trans_sf"/>
</dbReference>
<evidence type="ECO:0000256" key="3">
    <source>
        <dbReference type="ARBA" id="ARBA00022692"/>
    </source>
</evidence>
<feature type="transmembrane region" description="Helical" evidence="6">
    <location>
        <begin position="442"/>
        <end position="463"/>
    </location>
</feature>
<keyword evidence="4 6" id="KW-1133">Transmembrane helix</keyword>
<dbReference type="GO" id="GO:0008506">
    <property type="term" value="F:sucrose:proton symporter activity"/>
    <property type="evidence" value="ECO:0007669"/>
    <property type="project" value="TreeGrafter"/>
</dbReference>
<gene>
    <name evidence="7" type="ORF">EEDITHA_LOCUS19649</name>
</gene>
<proteinExistence type="predicted"/>
<evidence type="ECO:0000256" key="5">
    <source>
        <dbReference type="ARBA" id="ARBA00023136"/>
    </source>
</evidence>
<dbReference type="PANTHER" id="PTHR19432:SF35">
    <property type="entry name" value="SOLUTE CARRIER FAMILY 45 MEMBER 3 ISOFORM X1"/>
    <property type="match status" value="1"/>
</dbReference>
<feature type="transmembrane region" description="Helical" evidence="6">
    <location>
        <begin position="76"/>
        <end position="92"/>
    </location>
</feature>
<feature type="transmembrane region" description="Helical" evidence="6">
    <location>
        <begin position="392"/>
        <end position="412"/>
    </location>
</feature>
<evidence type="ECO:0000256" key="4">
    <source>
        <dbReference type="ARBA" id="ARBA00022989"/>
    </source>
</evidence>
<dbReference type="Gene3D" id="1.20.1250.20">
    <property type="entry name" value="MFS general substrate transporter like domains"/>
    <property type="match status" value="1"/>
</dbReference>
<dbReference type="PANTHER" id="PTHR19432">
    <property type="entry name" value="SUGAR TRANSPORTER"/>
    <property type="match status" value="1"/>
</dbReference>
<dbReference type="EMBL" id="CAKOGL010000028">
    <property type="protein sequence ID" value="CAH2105385.1"/>
    <property type="molecule type" value="Genomic_DNA"/>
</dbReference>
<evidence type="ECO:0000313" key="8">
    <source>
        <dbReference type="Proteomes" id="UP001153954"/>
    </source>
</evidence>
<keyword evidence="2" id="KW-0813">Transport</keyword>
<sequence length="601" mass="65398">MADKLNEYQGVTGRLHSTRDKCKERWAQWKEEHPQGVKEAVREALFAIPSSEEPPERVVHEGEYSDLFRRKNRLELMRISAAVMGIEFSYAGETAFVSPTLLQIGVPHQQMTLVWALSPLIGFFLTPLLGSLSDRCPSKYGRRRPFIVLMSIGVLLGLILVPNGEDIGYALGDVGTVNKTVVPSALGPRSSALDVESNNHHPWGVLFTVLGTVLLDFDADACQSPARAYLLDVTVPEDHAKGLSTFTVMAGLGGFMGYALGGINWDDTSLGALFGGHVRAVFFLITIIFILCVTATITSFKEIPLNELRDSGDYKTLNDKDQFEEHFQGSEDVEKNSLKKDNTSYGSLNNPDEIVEVENTGVTTINVPIEGHGQPLSLKHYLKSILLMPKSLRIVCLTNLFCWMAHVCYSLYFTDFVGESVFGGNPAAPVGSESRMNYEAGVRFGCWGMAMYSLSCACYSTIIEKLIKSLGAKKVYVGGLCTYSCGMLMLCLLRARAAVLLFSWTAGIMYSTLFTMPYLLVAHYHATGMWDSEGGGSKQERGIGTDVAVVSSCVFVAQLCISVIMGFAVKITGSTAAVVAVAATLAGAAAFTATKITYLDL</sequence>
<dbReference type="AlphaFoldDB" id="A0AAU9V6L0"/>
<feature type="transmembrane region" description="Helical" evidence="6">
    <location>
        <begin position="547"/>
        <end position="569"/>
    </location>
</feature>
<feature type="transmembrane region" description="Helical" evidence="6">
    <location>
        <begin position="112"/>
        <end position="132"/>
    </location>
</feature>
<organism evidence="7 8">
    <name type="scientific">Euphydryas editha</name>
    <name type="common">Edith's checkerspot</name>
    <dbReference type="NCBI Taxonomy" id="104508"/>
    <lineage>
        <taxon>Eukaryota</taxon>
        <taxon>Metazoa</taxon>
        <taxon>Ecdysozoa</taxon>
        <taxon>Arthropoda</taxon>
        <taxon>Hexapoda</taxon>
        <taxon>Insecta</taxon>
        <taxon>Pterygota</taxon>
        <taxon>Neoptera</taxon>
        <taxon>Endopterygota</taxon>
        <taxon>Lepidoptera</taxon>
        <taxon>Glossata</taxon>
        <taxon>Ditrysia</taxon>
        <taxon>Papilionoidea</taxon>
        <taxon>Nymphalidae</taxon>
        <taxon>Nymphalinae</taxon>
        <taxon>Euphydryas</taxon>
    </lineage>
</organism>
<evidence type="ECO:0000256" key="1">
    <source>
        <dbReference type="ARBA" id="ARBA00004141"/>
    </source>
</evidence>
<comment type="caution">
    <text evidence="7">The sequence shown here is derived from an EMBL/GenBank/DDBJ whole genome shotgun (WGS) entry which is preliminary data.</text>
</comment>
<feature type="transmembrane region" description="Helical" evidence="6">
    <location>
        <begin position="242"/>
        <end position="260"/>
    </location>
</feature>
<feature type="transmembrane region" description="Helical" evidence="6">
    <location>
        <begin position="575"/>
        <end position="598"/>
    </location>
</feature>
<keyword evidence="5 6" id="KW-0472">Membrane</keyword>
<feature type="transmembrane region" description="Helical" evidence="6">
    <location>
        <begin position="280"/>
        <end position="300"/>
    </location>
</feature>
<evidence type="ECO:0000313" key="7">
    <source>
        <dbReference type="EMBL" id="CAH2105385.1"/>
    </source>
</evidence>
<evidence type="ECO:0000256" key="2">
    <source>
        <dbReference type="ARBA" id="ARBA00022448"/>
    </source>
</evidence>
<keyword evidence="8" id="KW-1185">Reference proteome</keyword>
<evidence type="ECO:0008006" key="9">
    <source>
        <dbReference type="Google" id="ProtNLM"/>
    </source>
</evidence>